<dbReference type="AlphaFoldDB" id="B3ENU9"/>
<dbReference type="HOGENOM" id="CLU_089574_13_0_10"/>
<dbReference type="PANTHER" id="PTHR43031">
    <property type="entry name" value="FAD-DEPENDENT OXIDOREDUCTASE"/>
    <property type="match status" value="1"/>
</dbReference>
<dbReference type="Pfam" id="PF00581">
    <property type="entry name" value="Rhodanese"/>
    <property type="match status" value="1"/>
</dbReference>
<organism evidence="2">
    <name type="scientific">Chlorobium phaeobacteroides (strain BS1)</name>
    <dbReference type="NCBI Taxonomy" id="331678"/>
    <lineage>
        <taxon>Bacteria</taxon>
        <taxon>Pseudomonadati</taxon>
        <taxon>Chlorobiota</taxon>
        <taxon>Chlorobiia</taxon>
        <taxon>Chlorobiales</taxon>
        <taxon>Chlorobiaceae</taxon>
        <taxon>Chlorobium/Pelodictyon group</taxon>
        <taxon>Chlorobium</taxon>
    </lineage>
</organism>
<dbReference type="PROSITE" id="PS50206">
    <property type="entry name" value="RHODANESE_3"/>
    <property type="match status" value="1"/>
</dbReference>
<dbReference type="STRING" id="331678.Cphamn1_0775"/>
<dbReference type="InterPro" id="IPR036873">
    <property type="entry name" value="Rhodanese-like_dom_sf"/>
</dbReference>
<dbReference type="SUPFAM" id="SSF52821">
    <property type="entry name" value="Rhodanese/Cell cycle control phosphatase"/>
    <property type="match status" value="1"/>
</dbReference>
<reference evidence="2" key="1">
    <citation type="submission" date="2008-06" db="EMBL/GenBank/DDBJ databases">
        <title>Complete sequence of Chlorobium phaeobacteroides BS1.</title>
        <authorList>
            <consortium name="US DOE Joint Genome Institute"/>
            <person name="Lucas S."/>
            <person name="Copeland A."/>
            <person name="Lapidus A."/>
            <person name="Glavina del Rio T."/>
            <person name="Dalin E."/>
            <person name="Tice H."/>
            <person name="Bruce D."/>
            <person name="Goodwin L."/>
            <person name="Pitluck S."/>
            <person name="Schmutz J."/>
            <person name="Larimer F."/>
            <person name="Land M."/>
            <person name="Hauser L."/>
            <person name="Kyrpides N."/>
            <person name="Ovchinnikova G."/>
            <person name="Li T."/>
            <person name="Liu Z."/>
            <person name="Zhao F."/>
            <person name="Overmann J."/>
            <person name="Bryant D.A."/>
            <person name="Richardson P."/>
        </authorList>
    </citation>
    <scope>NUCLEOTIDE SEQUENCE [LARGE SCALE GENOMIC DNA]</scope>
    <source>
        <strain evidence="2">BS1</strain>
    </source>
</reference>
<dbReference type="InterPro" id="IPR050229">
    <property type="entry name" value="GlpE_sulfurtransferase"/>
</dbReference>
<dbReference type="OrthoDB" id="9808735at2"/>
<dbReference type="CDD" id="cd00158">
    <property type="entry name" value="RHOD"/>
    <property type="match status" value="1"/>
</dbReference>
<evidence type="ECO:0000313" key="2">
    <source>
        <dbReference type="EMBL" id="ACE03726.1"/>
    </source>
</evidence>
<proteinExistence type="predicted"/>
<accession>B3ENU9</accession>
<dbReference type="EMBL" id="CP001101">
    <property type="protein sequence ID" value="ACE03726.1"/>
    <property type="molecule type" value="Genomic_DNA"/>
</dbReference>
<feature type="domain" description="Rhodanese" evidence="1">
    <location>
        <begin position="16"/>
        <end position="106"/>
    </location>
</feature>
<gene>
    <name evidence="2" type="ordered locus">Cphamn1_0775</name>
</gene>
<dbReference type="PANTHER" id="PTHR43031:SF1">
    <property type="entry name" value="PYRIDINE NUCLEOTIDE-DISULPHIDE OXIDOREDUCTASE"/>
    <property type="match status" value="1"/>
</dbReference>
<evidence type="ECO:0000259" key="1">
    <source>
        <dbReference type="PROSITE" id="PS50206"/>
    </source>
</evidence>
<sequence length="124" mass="14111">MPKVKDVTPSNAYAMLKRGAVLVDVRQPREIARISFDIPDVIEIPLSGFEQRMQEIPAKRKVIVACRRGNRSMYAARLLLNNGHQRVFNLEHGIIRWEKEGLPVKSAPKQNLLSTLMSLFSKKS</sequence>
<dbReference type="Gene3D" id="3.40.250.10">
    <property type="entry name" value="Rhodanese-like domain"/>
    <property type="match status" value="1"/>
</dbReference>
<dbReference type="InterPro" id="IPR001763">
    <property type="entry name" value="Rhodanese-like_dom"/>
</dbReference>
<protein>
    <submittedName>
        <fullName evidence="2">Rhodanese domain protein</fullName>
    </submittedName>
</protein>
<name>B3ENU9_CHLPB</name>
<dbReference type="eggNOG" id="COG0607">
    <property type="taxonomic scope" value="Bacteria"/>
</dbReference>
<dbReference type="SMART" id="SM00450">
    <property type="entry name" value="RHOD"/>
    <property type="match status" value="1"/>
</dbReference>
<dbReference type="KEGG" id="cpb:Cphamn1_0775"/>